<feature type="domain" description="Leucine-binding protein" evidence="4">
    <location>
        <begin position="39"/>
        <end position="397"/>
    </location>
</feature>
<dbReference type="InterPro" id="IPR028082">
    <property type="entry name" value="Peripla_BP_I"/>
</dbReference>
<comment type="similarity">
    <text evidence="1">Belongs to the leucine-binding protein family.</text>
</comment>
<evidence type="ECO:0000313" key="6">
    <source>
        <dbReference type="Proteomes" id="UP000219621"/>
    </source>
</evidence>
<evidence type="ECO:0000256" key="2">
    <source>
        <dbReference type="ARBA" id="ARBA00022729"/>
    </source>
</evidence>
<evidence type="ECO:0000256" key="1">
    <source>
        <dbReference type="ARBA" id="ARBA00010062"/>
    </source>
</evidence>
<keyword evidence="2 3" id="KW-0732">Signal</keyword>
<evidence type="ECO:0000256" key="3">
    <source>
        <dbReference type="SAM" id="SignalP"/>
    </source>
</evidence>
<dbReference type="InterPro" id="IPR028081">
    <property type="entry name" value="Leu-bd"/>
</dbReference>
<organism evidence="5 6">
    <name type="scientific">Caenispirillum bisanense</name>
    <dbReference type="NCBI Taxonomy" id="414052"/>
    <lineage>
        <taxon>Bacteria</taxon>
        <taxon>Pseudomonadati</taxon>
        <taxon>Pseudomonadota</taxon>
        <taxon>Alphaproteobacteria</taxon>
        <taxon>Rhodospirillales</taxon>
        <taxon>Novispirillaceae</taxon>
        <taxon>Caenispirillum</taxon>
    </lineage>
</organism>
<reference evidence="5 6" key="1">
    <citation type="submission" date="2017-09" db="EMBL/GenBank/DDBJ databases">
        <authorList>
            <person name="Ehlers B."/>
            <person name="Leendertz F.H."/>
        </authorList>
    </citation>
    <scope>NUCLEOTIDE SEQUENCE [LARGE SCALE GENOMIC DNA]</scope>
    <source>
        <strain evidence="5 6">USBA 140</strain>
    </source>
</reference>
<dbReference type="RefSeq" id="WP_097278148.1">
    <property type="nucleotide sequence ID" value="NZ_OCNJ01000002.1"/>
</dbReference>
<accession>A0A286GA34</accession>
<dbReference type="Pfam" id="PF13458">
    <property type="entry name" value="Peripla_BP_6"/>
    <property type="match status" value="1"/>
</dbReference>
<dbReference type="Gene3D" id="3.40.50.2300">
    <property type="match status" value="2"/>
</dbReference>
<dbReference type="AlphaFoldDB" id="A0A286GA34"/>
<evidence type="ECO:0000313" key="5">
    <source>
        <dbReference type="EMBL" id="SOD92368.1"/>
    </source>
</evidence>
<dbReference type="OrthoDB" id="8184122at2"/>
<name>A0A286GA34_9PROT</name>
<feature type="signal peptide" evidence="3">
    <location>
        <begin position="1"/>
        <end position="29"/>
    </location>
</feature>
<gene>
    <name evidence="5" type="ORF">SAMN05421508_102399</name>
</gene>
<dbReference type="SUPFAM" id="SSF53822">
    <property type="entry name" value="Periplasmic binding protein-like I"/>
    <property type="match status" value="1"/>
</dbReference>
<dbReference type="CDD" id="cd06334">
    <property type="entry name" value="PBP1_ABC_ligand_binding-like"/>
    <property type="match status" value="1"/>
</dbReference>
<dbReference type="Proteomes" id="UP000219621">
    <property type="component" value="Unassembled WGS sequence"/>
</dbReference>
<dbReference type="PANTHER" id="PTHR47235">
    <property type="entry name" value="BLR6548 PROTEIN"/>
    <property type="match status" value="1"/>
</dbReference>
<keyword evidence="6" id="KW-1185">Reference proteome</keyword>
<proteinExistence type="inferred from homology"/>
<protein>
    <submittedName>
        <fullName evidence="5">Amino acid/amide ABC transporter substrate-binding protein, HAAT family</fullName>
    </submittedName>
</protein>
<evidence type="ECO:0000259" key="4">
    <source>
        <dbReference type="Pfam" id="PF13458"/>
    </source>
</evidence>
<dbReference type="EMBL" id="OCNJ01000002">
    <property type="protein sequence ID" value="SOD92368.1"/>
    <property type="molecule type" value="Genomic_DNA"/>
</dbReference>
<sequence>MTFKKLSAAAIALAIGFGATMLTDTAAMAQDGGQYVPGTVYRSGPYAPGGIPWANGYADYFTLLNERDGGIGGVKIVYEECDTAYNNDKGVECYEKMKGNSPAVFQPLSTGITYALLDRLKADKIPMITSGLGRADASDGTIFPWVFTLPVTYWAGADAIVQHIAAKEGDLKGKTIALVYHDSAYGKEPIKTLEYLAEKHGFKLELFPVAHPGLEQKATWLKIGRQLRPDYTIMWGWGVMNSTAIKEAAAVGYPMDKFIGNWWAGSEVDVEAAGAVSKGYLSAQFHGAGADFPVINEVKTHVHGKNKGAGPADEVGDILYNRGLISAVFTAEGIKVAQDKYGKRPLTPEEVRWGIENIDLSEARLKELGLTGLLNPVKLSCADHEGGGAVLIQQWDGKAWKPVSDWIMPNRDEYLRKMYEDSAAAYAKEKNIEPRDCSKES</sequence>
<dbReference type="PANTHER" id="PTHR47235:SF1">
    <property type="entry name" value="BLR6548 PROTEIN"/>
    <property type="match status" value="1"/>
</dbReference>
<feature type="chain" id="PRO_5011995872" evidence="3">
    <location>
        <begin position="30"/>
        <end position="441"/>
    </location>
</feature>